<proteinExistence type="predicted"/>
<dbReference type="Proteomes" id="UP001152759">
    <property type="component" value="Chromosome 6"/>
</dbReference>
<reference evidence="1" key="1">
    <citation type="submission" date="2021-12" db="EMBL/GenBank/DDBJ databases">
        <authorList>
            <person name="King R."/>
        </authorList>
    </citation>
    <scope>NUCLEOTIDE SEQUENCE</scope>
</reference>
<dbReference type="EMBL" id="OU963867">
    <property type="protein sequence ID" value="CAH0391238.1"/>
    <property type="molecule type" value="Genomic_DNA"/>
</dbReference>
<sequence>MIRRPWPMMYGGGGGGHPMAQRGGLSSFRPLEPPRLGGFPPPPDWGEYQLAARVNKPRELCFLAPMYRNAMPPPPMAHHVHGGYGAPPPRRLVVVDHPELCPYSPHSQPPTPSRCSCHCMSPSARSVMGVGMGVRSRSLENVHRPAVVDEVEEDEAYFLKHRKPHYGKENYLKRRSMENLVEVENVPLSHQLPYPNRERATIVLTN</sequence>
<name>A0A9P0F6M1_BEMTA</name>
<protein>
    <submittedName>
        <fullName evidence="1">Uncharacterized protein</fullName>
    </submittedName>
</protein>
<evidence type="ECO:0000313" key="1">
    <source>
        <dbReference type="EMBL" id="CAH0391238.1"/>
    </source>
</evidence>
<evidence type="ECO:0000313" key="2">
    <source>
        <dbReference type="Proteomes" id="UP001152759"/>
    </source>
</evidence>
<dbReference type="AlphaFoldDB" id="A0A9P0F6M1"/>
<gene>
    <name evidence="1" type="ORF">BEMITA_LOCUS9877</name>
</gene>
<accession>A0A9P0F6M1</accession>
<organism evidence="1 2">
    <name type="scientific">Bemisia tabaci</name>
    <name type="common">Sweetpotato whitefly</name>
    <name type="synonym">Aleurodes tabaci</name>
    <dbReference type="NCBI Taxonomy" id="7038"/>
    <lineage>
        <taxon>Eukaryota</taxon>
        <taxon>Metazoa</taxon>
        <taxon>Ecdysozoa</taxon>
        <taxon>Arthropoda</taxon>
        <taxon>Hexapoda</taxon>
        <taxon>Insecta</taxon>
        <taxon>Pterygota</taxon>
        <taxon>Neoptera</taxon>
        <taxon>Paraneoptera</taxon>
        <taxon>Hemiptera</taxon>
        <taxon>Sternorrhyncha</taxon>
        <taxon>Aleyrodoidea</taxon>
        <taxon>Aleyrodidae</taxon>
        <taxon>Aleyrodinae</taxon>
        <taxon>Bemisia</taxon>
    </lineage>
</organism>
<keyword evidence="2" id="KW-1185">Reference proteome</keyword>